<sequence>MLNNPEYSYKWEKKKNWYRKNDILPYDEEGVGKNGVLIFSEDDYTNDSPYGSINSQKIHQLIEKIFGNP</sequence>
<name>A0A479ZU83_9CYAN</name>
<keyword evidence="2" id="KW-1185">Reference proteome</keyword>
<dbReference type="Proteomes" id="UP000300142">
    <property type="component" value="Unassembled WGS sequence"/>
</dbReference>
<gene>
    <name evidence="1" type="ORF">SR1949_13930</name>
</gene>
<comment type="caution">
    <text evidence="1">The sequence shown here is derived from an EMBL/GenBank/DDBJ whole genome shotgun (WGS) entry which is preliminary data.</text>
</comment>
<dbReference type="AlphaFoldDB" id="A0A479ZU83"/>
<protein>
    <submittedName>
        <fullName evidence="1">Uncharacterized protein</fullName>
    </submittedName>
</protein>
<dbReference type="EMBL" id="BJCE01000032">
    <property type="protein sequence ID" value="GCL36290.1"/>
    <property type="molecule type" value="Genomic_DNA"/>
</dbReference>
<reference evidence="2" key="1">
    <citation type="submission" date="2019-02" db="EMBL/GenBank/DDBJ databases">
        <title>Draft genome sequence of Sphaerospermopsis reniformis NIES-1949.</title>
        <authorList>
            <person name="Yamaguchi H."/>
            <person name="Suzuki S."/>
            <person name="Kawachi M."/>
        </authorList>
    </citation>
    <scope>NUCLEOTIDE SEQUENCE [LARGE SCALE GENOMIC DNA]</scope>
    <source>
        <strain evidence="2">NIES-1949</strain>
    </source>
</reference>
<evidence type="ECO:0000313" key="2">
    <source>
        <dbReference type="Proteomes" id="UP000300142"/>
    </source>
</evidence>
<proteinExistence type="predicted"/>
<evidence type="ECO:0000313" key="1">
    <source>
        <dbReference type="EMBL" id="GCL36290.1"/>
    </source>
</evidence>
<dbReference type="RefSeq" id="WP_137666845.1">
    <property type="nucleotide sequence ID" value="NZ_BJCE01000032.1"/>
</dbReference>
<organism evidence="1 2">
    <name type="scientific">Sphaerospermopsis reniformis</name>
    <dbReference type="NCBI Taxonomy" id="531300"/>
    <lineage>
        <taxon>Bacteria</taxon>
        <taxon>Bacillati</taxon>
        <taxon>Cyanobacteriota</taxon>
        <taxon>Cyanophyceae</taxon>
        <taxon>Nostocales</taxon>
        <taxon>Aphanizomenonaceae</taxon>
        <taxon>Sphaerospermopsis</taxon>
    </lineage>
</organism>
<accession>A0A479ZU83</accession>